<keyword evidence="3 5" id="KW-1133">Transmembrane helix</keyword>
<proteinExistence type="inferred from homology"/>
<keyword evidence="5" id="KW-1003">Cell membrane</keyword>
<keyword evidence="2 5" id="KW-0812">Transmembrane</keyword>
<evidence type="ECO:0000313" key="6">
    <source>
        <dbReference type="EMBL" id="MFD1002349.1"/>
    </source>
</evidence>
<dbReference type="HAMAP" id="MF_00902">
    <property type="entry name" value="TatC"/>
    <property type="match status" value="1"/>
</dbReference>
<keyword evidence="5" id="KW-0811">Translocation</keyword>
<dbReference type="NCBIfam" id="TIGR00945">
    <property type="entry name" value="tatC"/>
    <property type="match status" value="1"/>
</dbReference>
<feature type="transmembrane region" description="Helical" evidence="5">
    <location>
        <begin position="142"/>
        <end position="167"/>
    </location>
</feature>
<comment type="caution">
    <text evidence="6">The sequence shown here is derived from an EMBL/GenBank/DDBJ whole genome shotgun (WGS) entry which is preliminary data.</text>
</comment>
<feature type="transmembrane region" description="Helical" evidence="5">
    <location>
        <begin position="246"/>
        <end position="265"/>
    </location>
</feature>
<keyword evidence="4 5" id="KW-0472">Membrane</keyword>
<dbReference type="PRINTS" id="PR01840">
    <property type="entry name" value="TATCFAMILY"/>
</dbReference>
<protein>
    <recommendedName>
        <fullName evidence="5">Sec-independent protein translocase protein TatC</fullName>
    </recommendedName>
</protein>
<gene>
    <name evidence="5 6" type="primary">tatC</name>
    <name evidence="6" type="ORF">ACFQ21_23690</name>
</gene>
<comment type="subunit">
    <text evidence="5">Forms a complex with TatA.</text>
</comment>
<feature type="transmembrane region" description="Helical" evidence="5">
    <location>
        <begin position="30"/>
        <end position="52"/>
    </location>
</feature>
<feature type="transmembrane region" description="Helical" evidence="5">
    <location>
        <begin position="187"/>
        <end position="212"/>
    </location>
</feature>
<keyword evidence="7" id="KW-1185">Reference proteome</keyword>
<dbReference type="RefSeq" id="WP_377583365.1">
    <property type="nucleotide sequence ID" value="NZ_JBHTKA010000008.1"/>
</dbReference>
<evidence type="ECO:0000256" key="2">
    <source>
        <dbReference type="ARBA" id="ARBA00022692"/>
    </source>
</evidence>
<dbReference type="Pfam" id="PF00902">
    <property type="entry name" value="TatC"/>
    <property type="match status" value="1"/>
</dbReference>
<comment type="function">
    <text evidence="5">Part of the twin-arginine translocation (Tat) system that transports large folded proteins containing a characteristic twin-arginine motif in their signal peptide across membranes.</text>
</comment>
<organism evidence="6 7">
    <name type="scientific">Ohtaekwangia kribbensis</name>
    <dbReference type="NCBI Taxonomy" id="688913"/>
    <lineage>
        <taxon>Bacteria</taxon>
        <taxon>Pseudomonadati</taxon>
        <taxon>Bacteroidota</taxon>
        <taxon>Cytophagia</taxon>
        <taxon>Cytophagales</taxon>
        <taxon>Fulvivirgaceae</taxon>
        <taxon>Ohtaekwangia</taxon>
    </lineage>
</organism>
<keyword evidence="5" id="KW-0653">Protein transport</keyword>
<evidence type="ECO:0000256" key="5">
    <source>
        <dbReference type="HAMAP-Rule" id="MF_00902"/>
    </source>
</evidence>
<keyword evidence="5" id="KW-0813">Transport</keyword>
<evidence type="ECO:0000256" key="4">
    <source>
        <dbReference type="ARBA" id="ARBA00023136"/>
    </source>
</evidence>
<feature type="transmembrane region" description="Helical" evidence="5">
    <location>
        <begin position="224"/>
        <end position="240"/>
    </location>
</feature>
<reference evidence="7" key="1">
    <citation type="journal article" date="2019" name="Int. J. Syst. Evol. Microbiol.">
        <title>The Global Catalogue of Microorganisms (GCM) 10K type strain sequencing project: providing services to taxonomists for standard genome sequencing and annotation.</title>
        <authorList>
            <consortium name="The Broad Institute Genomics Platform"/>
            <consortium name="The Broad Institute Genome Sequencing Center for Infectious Disease"/>
            <person name="Wu L."/>
            <person name="Ma J."/>
        </authorList>
    </citation>
    <scope>NUCLEOTIDE SEQUENCE [LARGE SCALE GENOMIC DNA]</scope>
    <source>
        <strain evidence="7">CCUG 58938</strain>
    </source>
</reference>
<dbReference type="InterPro" id="IPR002033">
    <property type="entry name" value="TatC"/>
</dbReference>
<comment type="similarity">
    <text evidence="5">Belongs to the TatC family.</text>
</comment>
<accession>A0ABW3K7V6</accession>
<evidence type="ECO:0000256" key="3">
    <source>
        <dbReference type="ARBA" id="ARBA00022989"/>
    </source>
</evidence>
<name>A0ABW3K7V6_9BACT</name>
<dbReference type="Proteomes" id="UP001597112">
    <property type="component" value="Unassembled WGS sequence"/>
</dbReference>
<dbReference type="EMBL" id="JBHTKA010000008">
    <property type="protein sequence ID" value="MFD1002349.1"/>
    <property type="molecule type" value="Genomic_DNA"/>
</dbReference>
<sequence>MPLDQDPIEEESGEKEMSFLDHLEELRWHVIRSLGAIVVFTIFAFVEVKWIFTNVILAPAKSDFWTWRMFCKLGQAFNSQDLCIDDIPLELQSRFMTGQFTITIVAAFIIGLVFAFPYVVWELWRFIKPGLRINERKNSRGVVSAVSALFLAGISFGYYVIAPLMVYVMVNYQISDMIKNEFDITSYVSTVVTLVFGSGLLFQLPVVIFFLSKVGLVTPAFLRRYRKHSVVIILVIAAIITPPDPLSQTLISIPLYLLFEISIIISARVEKQRMRDEEEERRREQESTPSPS</sequence>
<comment type="subcellular location">
    <subcellularLocation>
        <location evidence="5">Cell membrane</location>
        <topology evidence="5">Multi-pass membrane protein</topology>
    </subcellularLocation>
    <subcellularLocation>
        <location evidence="1">Membrane</location>
        <topology evidence="1">Multi-pass membrane protein</topology>
    </subcellularLocation>
</comment>
<dbReference type="PANTHER" id="PTHR30371">
    <property type="entry name" value="SEC-INDEPENDENT PROTEIN TRANSLOCASE PROTEIN TATC"/>
    <property type="match status" value="1"/>
</dbReference>
<evidence type="ECO:0000256" key="1">
    <source>
        <dbReference type="ARBA" id="ARBA00004141"/>
    </source>
</evidence>
<dbReference type="PANTHER" id="PTHR30371:SF0">
    <property type="entry name" value="SEC-INDEPENDENT PROTEIN TRANSLOCASE PROTEIN TATC, CHLOROPLASTIC-RELATED"/>
    <property type="match status" value="1"/>
</dbReference>
<evidence type="ECO:0000313" key="7">
    <source>
        <dbReference type="Proteomes" id="UP001597112"/>
    </source>
</evidence>
<feature type="transmembrane region" description="Helical" evidence="5">
    <location>
        <begin position="100"/>
        <end position="121"/>
    </location>
</feature>